<evidence type="ECO:0000256" key="2">
    <source>
        <dbReference type="ARBA" id="ARBA00022771"/>
    </source>
</evidence>
<proteinExistence type="predicted"/>
<dbReference type="GO" id="GO:0008270">
    <property type="term" value="F:zinc ion binding"/>
    <property type="evidence" value="ECO:0007669"/>
    <property type="project" value="UniProtKB-KW"/>
</dbReference>
<sequence length="156" mass="17300">MSNPVRRAQTPAGAARQGQTSASTNSKNGEPSGNRSQPVLIDSDEDMEQSDDDDMFDFDEGDFDDNYFGGEASTVDVSSEDSQSKCYICRKDYDHPKGLAQERGVNHRPFMLLNCGHVFGKFCLSEFYQDTKKFGHPQCPKCRVLVGDDDLEKLAG</sequence>
<dbReference type="SUPFAM" id="SSF57850">
    <property type="entry name" value="RING/U-box"/>
    <property type="match status" value="1"/>
</dbReference>
<dbReference type="InterPro" id="IPR027370">
    <property type="entry name" value="Znf-RING_euk"/>
</dbReference>
<dbReference type="Proteomes" id="UP000799750">
    <property type="component" value="Unassembled WGS sequence"/>
</dbReference>
<organism evidence="7 8">
    <name type="scientific">Lophium mytilinum</name>
    <dbReference type="NCBI Taxonomy" id="390894"/>
    <lineage>
        <taxon>Eukaryota</taxon>
        <taxon>Fungi</taxon>
        <taxon>Dikarya</taxon>
        <taxon>Ascomycota</taxon>
        <taxon>Pezizomycotina</taxon>
        <taxon>Dothideomycetes</taxon>
        <taxon>Pleosporomycetidae</taxon>
        <taxon>Mytilinidiales</taxon>
        <taxon>Mytilinidiaceae</taxon>
        <taxon>Lophium</taxon>
    </lineage>
</organism>
<evidence type="ECO:0000256" key="3">
    <source>
        <dbReference type="ARBA" id="ARBA00022833"/>
    </source>
</evidence>
<accession>A0A6A6R1D4</accession>
<dbReference type="InterPro" id="IPR001841">
    <property type="entry name" value="Znf_RING"/>
</dbReference>
<evidence type="ECO:0000256" key="5">
    <source>
        <dbReference type="SAM" id="MobiDB-lite"/>
    </source>
</evidence>
<dbReference type="AlphaFoldDB" id="A0A6A6R1D4"/>
<feature type="region of interest" description="Disordered" evidence="5">
    <location>
        <begin position="1"/>
        <end position="58"/>
    </location>
</feature>
<evidence type="ECO:0000313" key="8">
    <source>
        <dbReference type="Proteomes" id="UP000799750"/>
    </source>
</evidence>
<dbReference type="Gene3D" id="3.30.40.10">
    <property type="entry name" value="Zinc/RING finger domain, C3HC4 (zinc finger)"/>
    <property type="match status" value="1"/>
</dbReference>
<dbReference type="Pfam" id="PF13445">
    <property type="entry name" value="zf-RING_UBOX"/>
    <property type="match status" value="1"/>
</dbReference>
<keyword evidence="2 4" id="KW-0863">Zinc-finger</keyword>
<gene>
    <name evidence="7" type="ORF">BU16DRAFT_320307</name>
</gene>
<evidence type="ECO:0000259" key="6">
    <source>
        <dbReference type="PROSITE" id="PS50089"/>
    </source>
</evidence>
<feature type="compositionally biased region" description="Polar residues" evidence="5">
    <location>
        <begin position="17"/>
        <end position="37"/>
    </location>
</feature>
<evidence type="ECO:0000256" key="1">
    <source>
        <dbReference type="ARBA" id="ARBA00022723"/>
    </source>
</evidence>
<protein>
    <recommendedName>
        <fullName evidence="6">RING-type domain-containing protein</fullName>
    </recommendedName>
</protein>
<reference evidence="7" key="1">
    <citation type="journal article" date="2020" name="Stud. Mycol.">
        <title>101 Dothideomycetes genomes: a test case for predicting lifestyles and emergence of pathogens.</title>
        <authorList>
            <person name="Haridas S."/>
            <person name="Albert R."/>
            <person name="Binder M."/>
            <person name="Bloem J."/>
            <person name="Labutti K."/>
            <person name="Salamov A."/>
            <person name="Andreopoulos B."/>
            <person name="Baker S."/>
            <person name="Barry K."/>
            <person name="Bills G."/>
            <person name="Bluhm B."/>
            <person name="Cannon C."/>
            <person name="Castanera R."/>
            <person name="Culley D."/>
            <person name="Daum C."/>
            <person name="Ezra D."/>
            <person name="Gonzalez J."/>
            <person name="Henrissat B."/>
            <person name="Kuo A."/>
            <person name="Liang C."/>
            <person name="Lipzen A."/>
            <person name="Lutzoni F."/>
            <person name="Magnuson J."/>
            <person name="Mondo S."/>
            <person name="Nolan M."/>
            <person name="Ohm R."/>
            <person name="Pangilinan J."/>
            <person name="Park H.-J."/>
            <person name="Ramirez L."/>
            <person name="Alfaro M."/>
            <person name="Sun H."/>
            <person name="Tritt A."/>
            <person name="Yoshinaga Y."/>
            <person name="Zwiers L.-H."/>
            <person name="Turgeon B."/>
            <person name="Goodwin S."/>
            <person name="Spatafora J."/>
            <person name="Crous P."/>
            <person name="Grigoriev I."/>
        </authorList>
    </citation>
    <scope>NUCLEOTIDE SEQUENCE</scope>
    <source>
        <strain evidence="7">CBS 269.34</strain>
    </source>
</reference>
<evidence type="ECO:0000313" key="7">
    <source>
        <dbReference type="EMBL" id="KAF2497643.1"/>
    </source>
</evidence>
<keyword evidence="1" id="KW-0479">Metal-binding</keyword>
<feature type="compositionally biased region" description="Acidic residues" evidence="5">
    <location>
        <begin position="42"/>
        <end position="58"/>
    </location>
</feature>
<dbReference type="PROSITE" id="PS50089">
    <property type="entry name" value="ZF_RING_2"/>
    <property type="match status" value="1"/>
</dbReference>
<evidence type="ECO:0000256" key="4">
    <source>
        <dbReference type="PROSITE-ProRule" id="PRU00175"/>
    </source>
</evidence>
<feature type="domain" description="RING-type" evidence="6">
    <location>
        <begin position="86"/>
        <end position="143"/>
    </location>
</feature>
<keyword evidence="8" id="KW-1185">Reference proteome</keyword>
<dbReference type="EMBL" id="MU004186">
    <property type="protein sequence ID" value="KAF2497643.1"/>
    <property type="molecule type" value="Genomic_DNA"/>
</dbReference>
<name>A0A6A6R1D4_9PEZI</name>
<dbReference type="OrthoDB" id="3946702at2759"/>
<dbReference type="InterPro" id="IPR013083">
    <property type="entry name" value="Znf_RING/FYVE/PHD"/>
</dbReference>
<keyword evidence="3" id="KW-0862">Zinc</keyword>